<organism evidence="1 2">
    <name type="scientific">Sporosarcina soli</name>
    <dbReference type="NCBI Taxonomy" id="334736"/>
    <lineage>
        <taxon>Bacteria</taxon>
        <taxon>Bacillati</taxon>
        <taxon>Bacillota</taxon>
        <taxon>Bacilli</taxon>
        <taxon>Bacillales</taxon>
        <taxon>Caryophanaceae</taxon>
        <taxon>Sporosarcina</taxon>
    </lineage>
</organism>
<gene>
    <name evidence="1" type="ORF">ACFPRA_20470</name>
</gene>
<name>A0ABW0TR22_9BACL</name>
<reference evidence="2" key="1">
    <citation type="journal article" date="2019" name="Int. J. Syst. Evol. Microbiol.">
        <title>The Global Catalogue of Microorganisms (GCM) 10K type strain sequencing project: providing services to taxonomists for standard genome sequencing and annotation.</title>
        <authorList>
            <consortium name="The Broad Institute Genomics Platform"/>
            <consortium name="The Broad Institute Genome Sequencing Center for Infectious Disease"/>
            <person name="Wu L."/>
            <person name="Ma J."/>
        </authorList>
    </citation>
    <scope>NUCLEOTIDE SEQUENCE [LARGE SCALE GENOMIC DNA]</scope>
    <source>
        <strain evidence="2">CGMCC 4.1434</strain>
    </source>
</reference>
<keyword evidence="2" id="KW-1185">Reference proteome</keyword>
<dbReference type="EMBL" id="JBHSNO010000015">
    <property type="protein sequence ID" value="MFC5591261.1"/>
    <property type="molecule type" value="Genomic_DNA"/>
</dbReference>
<proteinExistence type="predicted"/>
<evidence type="ECO:0000313" key="1">
    <source>
        <dbReference type="EMBL" id="MFC5591261.1"/>
    </source>
</evidence>
<sequence length="297" mass="34404">MTNTLRIPNIGPLEVREYFDNFIGETIKIYSQQDEEVGKGRLSIDFHAFNMGLYTQSGDPKLSLTIKELDMKALDDNYKLLSIITLDSNYYKLEVNMIDLKSSDGRLKGNAELNNIIISLTTLEDYEEFRIYTQSINWEEIKLPGEFAGKDKVDEAGAFEALCLDIINEWGGQNLEIIGKGADRARDGCFNIAAYSWIPIITDYSNKWVLQCKYSKGYENLQISEIYDEITKVLMHKPDYFLLMTNRKITSDFLDWFNTLKDTKYHIPFKCILINKTQIEQVLAEPKMSHIKRKYFG</sequence>
<comment type="caution">
    <text evidence="1">The sequence shown here is derived from an EMBL/GenBank/DDBJ whole genome shotgun (WGS) entry which is preliminary data.</text>
</comment>
<accession>A0ABW0TR22</accession>
<evidence type="ECO:0008006" key="3">
    <source>
        <dbReference type="Google" id="ProtNLM"/>
    </source>
</evidence>
<evidence type="ECO:0000313" key="2">
    <source>
        <dbReference type="Proteomes" id="UP001596109"/>
    </source>
</evidence>
<dbReference type="RefSeq" id="WP_381438821.1">
    <property type="nucleotide sequence ID" value="NZ_JBHSNO010000015.1"/>
</dbReference>
<protein>
    <recommendedName>
        <fullName evidence="3">Restriction endonuclease type IV Mrr domain-containing protein</fullName>
    </recommendedName>
</protein>
<dbReference type="Proteomes" id="UP001596109">
    <property type="component" value="Unassembled WGS sequence"/>
</dbReference>